<reference evidence="1 2" key="1">
    <citation type="submission" date="2024-04" db="EMBL/GenBank/DDBJ databases">
        <title>Tritrichomonas musculus Genome.</title>
        <authorList>
            <person name="Alves-Ferreira E."/>
            <person name="Grigg M."/>
            <person name="Lorenzi H."/>
            <person name="Galac M."/>
        </authorList>
    </citation>
    <scope>NUCLEOTIDE SEQUENCE [LARGE SCALE GENOMIC DNA]</scope>
    <source>
        <strain evidence="1 2">EAF2021</strain>
    </source>
</reference>
<dbReference type="Pfam" id="PF08282">
    <property type="entry name" value="Hydrolase_3"/>
    <property type="match status" value="1"/>
</dbReference>
<dbReference type="Proteomes" id="UP001470230">
    <property type="component" value="Unassembled WGS sequence"/>
</dbReference>
<dbReference type="NCBIfam" id="TIGR00099">
    <property type="entry name" value="Cof-subfamily"/>
    <property type="match status" value="1"/>
</dbReference>
<comment type="caution">
    <text evidence="1">The sequence shown here is derived from an EMBL/GenBank/DDBJ whole genome shotgun (WGS) entry which is preliminary data.</text>
</comment>
<dbReference type="Gene3D" id="3.30.1240.10">
    <property type="match status" value="1"/>
</dbReference>
<dbReference type="EMBL" id="JAPFFF010000055">
    <property type="protein sequence ID" value="KAK8838445.1"/>
    <property type="molecule type" value="Genomic_DNA"/>
</dbReference>
<dbReference type="PANTHER" id="PTHR10000:SF8">
    <property type="entry name" value="HAD SUPERFAMILY HYDROLASE-LIKE, TYPE 3"/>
    <property type="match status" value="1"/>
</dbReference>
<dbReference type="PROSITE" id="PS01228">
    <property type="entry name" value="COF_1"/>
    <property type="match status" value="1"/>
</dbReference>
<accession>A0ABR2GYX8</accession>
<evidence type="ECO:0008006" key="3">
    <source>
        <dbReference type="Google" id="ProtNLM"/>
    </source>
</evidence>
<dbReference type="InterPro" id="IPR036412">
    <property type="entry name" value="HAD-like_sf"/>
</dbReference>
<organism evidence="1 2">
    <name type="scientific">Tritrichomonas musculus</name>
    <dbReference type="NCBI Taxonomy" id="1915356"/>
    <lineage>
        <taxon>Eukaryota</taxon>
        <taxon>Metamonada</taxon>
        <taxon>Parabasalia</taxon>
        <taxon>Tritrichomonadida</taxon>
        <taxon>Tritrichomonadidae</taxon>
        <taxon>Tritrichomonas</taxon>
    </lineage>
</organism>
<dbReference type="SFLD" id="SFLDG01140">
    <property type="entry name" value="C2.B:_Phosphomannomutase_and_P"/>
    <property type="match status" value="1"/>
</dbReference>
<keyword evidence="2" id="KW-1185">Reference proteome</keyword>
<name>A0ABR2GYX8_9EUKA</name>
<dbReference type="InterPro" id="IPR000150">
    <property type="entry name" value="Cof"/>
</dbReference>
<dbReference type="InterPro" id="IPR023214">
    <property type="entry name" value="HAD_sf"/>
</dbReference>
<dbReference type="SFLD" id="SFLDG01144">
    <property type="entry name" value="C2.B.4:_PGP_Like"/>
    <property type="match status" value="1"/>
</dbReference>
<dbReference type="PROSITE" id="PS01229">
    <property type="entry name" value="COF_2"/>
    <property type="match status" value="1"/>
</dbReference>
<protein>
    <recommendedName>
        <fullName evidence="3">Haloacid dehalogenase-like hydrolase family protein</fullName>
    </recommendedName>
</protein>
<evidence type="ECO:0000313" key="1">
    <source>
        <dbReference type="EMBL" id="KAK8838445.1"/>
    </source>
</evidence>
<evidence type="ECO:0000313" key="2">
    <source>
        <dbReference type="Proteomes" id="UP001470230"/>
    </source>
</evidence>
<dbReference type="NCBIfam" id="TIGR01484">
    <property type="entry name" value="HAD-SF-IIB"/>
    <property type="match status" value="1"/>
</dbReference>
<dbReference type="SFLD" id="SFLDS00003">
    <property type="entry name" value="Haloacid_Dehalogenase"/>
    <property type="match status" value="1"/>
</dbReference>
<dbReference type="PANTHER" id="PTHR10000">
    <property type="entry name" value="PHOSPHOSERINE PHOSPHATASE"/>
    <property type="match status" value="1"/>
</dbReference>
<proteinExistence type="predicted"/>
<dbReference type="SUPFAM" id="SSF56784">
    <property type="entry name" value="HAD-like"/>
    <property type="match status" value="1"/>
</dbReference>
<dbReference type="InterPro" id="IPR006379">
    <property type="entry name" value="HAD-SF_hydro_IIB"/>
</dbReference>
<sequence>MSIKAVFSDIDGTLLNDQHMMTENTRLSIQSLLQKDIKFVLVSGRSPSGIFSVLNKYKFNCPIIAYSGSIILDENKNIIYEKGMTIEAAIKIIDFIKKSKFNLTLNLFSFDDWITENRNNPEVKEEEKASCIESIEGDINSLKEGQMVHDILCMCHPDEIFDIEEKISKKFPEFTVVKSSKTYLEIMMNGVNKANAVSHLCKMWNIDMKDVLAFGDNYNDVEMLESVGHGFAMGNAPESIKNRIKNATLDNNHDGLAFALKKYF</sequence>
<dbReference type="Gene3D" id="3.40.50.1000">
    <property type="entry name" value="HAD superfamily/HAD-like"/>
    <property type="match status" value="1"/>
</dbReference>
<gene>
    <name evidence="1" type="ORF">M9Y10_033072</name>
</gene>
<dbReference type="CDD" id="cd07516">
    <property type="entry name" value="HAD_Pase"/>
    <property type="match status" value="1"/>
</dbReference>